<dbReference type="Pfam" id="PF03466">
    <property type="entry name" value="LysR_substrate"/>
    <property type="match status" value="1"/>
</dbReference>
<proteinExistence type="inferred from homology"/>
<keyword evidence="3" id="KW-0238">DNA-binding</keyword>
<keyword evidence="4" id="KW-0804">Transcription</keyword>
<dbReference type="SUPFAM" id="SSF53850">
    <property type="entry name" value="Periplasmic binding protein-like II"/>
    <property type="match status" value="1"/>
</dbReference>
<dbReference type="InterPro" id="IPR005119">
    <property type="entry name" value="LysR_subst-bd"/>
</dbReference>
<gene>
    <name evidence="6" type="ORF">KP803_09355</name>
</gene>
<feature type="domain" description="HTH lysR-type" evidence="5">
    <location>
        <begin position="1"/>
        <end position="60"/>
    </location>
</feature>
<comment type="caution">
    <text evidence="6">The sequence shown here is derived from an EMBL/GenBank/DDBJ whole genome shotgun (WGS) entry which is preliminary data.</text>
</comment>
<protein>
    <submittedName>
        <fullName evidence="6">LysR family transcriptional regulator</fullName>
    </submittedName>
</protein>
<keyword evidence="2" id="KW-0805">Transcription regulation</keyword>
<evidence type="ECO:0000256" key="1">
    <source>
        <dbReference type="ARBA" id="ARBA00009437"/>
    </source>
</evidence>
<evidence type="ECO:0000256" key="2">
    <source>
        <dbReference type="ARBA" id="ARBA00023015"/>
    </source>
</evidence>
<evidence type="ECO:0000313" key="7">
    <source>
        <dbReference type="Proteomes" id="UP001139559"/>
    </source>
</evidence>
<dbReference type="InterPro" id="IPR036388">
    <property type="entry name" value="WH-like_DNA-bd_sf"/>
</dbReference>
<dbReference type="InterPro" id="IPR058163">
    <property type="entry name" value="LysR-type_TF_proteobact-type"/>
</dbReference>
<dbReference type="Pfam" id="PF00126">
    <property type="entry name" value="HTH_1"/>
    <property type="match status" value="1"/>
</dbReference>
<dbReference type="InterPro" id="IPR036390">
    <property type="entry name" value="WH_DNA-bd_sf"/>
</dbReference>
<dbReference type="PANTHER" id="PTHR30537:SF5">
    <property type="entry name" value="HTH-TYPE TRANSCRIPTIONAL ACTIVATOR TTDR-RELATED"/>
    <property type="match status" value="1"/>
</dbReference>
<dbReference type="PANTHER" id="PTHR30537">
    <property type="entry name" value="HTH-TYPE TRANSCRIPTIONAL REGULATOR"/>
    <property type="match status" value="1"/>
</dbReference>
<dbReference type="AlphaFoldDB" id="A0A9X2BH45"/>
<evidence type="ECO:0000259" key="5">
    <source>
        <dbReference type="PROSITE" id="PS50931"/>
    </source>
</evidence>
<sequence>MNTSIDDLRLFTQTVLHGGISAAAKANNLQRSKVSRRLQVLESSLGCELLIRTTKTIELTEHGKYLYDLVSQQVHHIEHGIIAMKESQQDFTGTLRLALPSALMTSQAFTSAITEYSSRFPNIQIEVENHQDSVDLKRQAFDLQVLPNVVSITDDSYIQFSLIPYRCHLVASREYLNSHSPLTSVNDLRSHRVFTNRYNADLLEHDLHISLKSDDLNLLQSLALNSQGIAFLPTVHSRKAIEDGRLVQVLPNITYPSLHLTMIYPSAQFLSKKTRAFIDLFKELIS</sequence>
<dbReference type="Gene3D" id="3.40.190.290">
    <property type="match status" value="1"/>
</dbReference>
<dbReference type="InterPro" id="IPR000847">
    <property type="entry name" value="LysR_HTH_N"/>
</dbReference>
<dbReference type="GO" id="GO:0003700">
    <property type="term" value="F:DNA-binding transcription factor activity"/>
    <property type="evidence" value="ECO:0007669"/>
    <property type="project" value="InterPro"/>
</dbReference>
<dbReference type="GO" id="GO:0043565">
    <property type="term" value="F:sequence-specific DNA binding"/>
    <property type="evidence" value="ECO:0007669"/>
    <property type="project" value="TreeGrafter"/>
</dbReference>
<keyword evidence="7" id="KW-1185">Reference proteome</keyword>
<name>A0A9X2BH45_9VIBR</name>
<dbReference type="PROSITE" id="PS50931">
    <property type="entry name" value="HTH_LYSR"/>
    <property type="match status" value="1"/>
</dbReference>
<dbReference type="RefSeq" id="WP_248008565.1">
    <property type="nucleotide sequence ID" value="NZ_JAJHVV010000005.1"/>
</dbReference>
<accession>A0A9X2BH45</accession>
<organism evidence="6 7">
    <name type="scientific">Vibrio amylolyticus</name>
    <dbReference type="NCBI Taxonomy" id="2847292"/>
    <lineage>
        <taxon>Bacteria</taxon>
        <taxon>Pseudomonadati</taxon>
        <taxon>Pseudomonadota</taxon>
        <taxon>Gammaproteobacteria</taxon>
        <taxon>Vibrionales</taxon>
        <taxon>Vibrionaceae</taxon>
        <taxon>Vibrio</taxon>
    </lineage>
</organism>
<dbReference type="SUPFAM" id="SSF46785">
    <property type="entry name" value="Winged helix' DNA-binding domain"/>
    <property type="match status" value="1"/>
</dbReference>
<evidence type="ECO:0000256" key="3">
    <source>
        <dbReference type="ARBA" id="ARBA00023125"/>
    </source>
</evidence>
<evidence type="ECO:0000256" key="4">
    <source>
        <dbReference type="ARBA" id="ARBA00023163"/>
    </source>
</evidence>
<reference evidence="6" key="1">
    <citation type="submission" date="2021-11" db="EMBL/GenBank/DDBJ databases">
        <title>Vibrio ZSDE26 sp. nov. and Vibrio ZSDZ34 sp. nov., isolated from coastal seawater in Qingdao.</title>
        <authorList>
            <person name="Zhang P."/>
        </authorList>
    </citation>
    <scope>NUCLEOTIDE SEQUENCE</scope>
    <source>
        <strain evidence="6">ZSDE26</strain>
    </source>
</reference>
<evidence type="ECO:0000313" key="6">
    <source>
        <dbReference type="EMBL" id="MCK6263479.1"/>
    </source>
</evidence>
<dbReference type="Gene3D" id="1.10.10.10">
    <property type="entry name" value="Winged helix-like DNA-binding domain superfamily/Winged helix DNA-binding domain"/>
    <property type="match status" value="1"/>
</dbReference>
<comment type="similarity">
    <text evidence="1">Belongs to the LysR transcriptional regulatory family.</text>
</comment>
<dbReference type="Proteomes" id="UP001139559">
    <property type="component" value="Unassembled WGS sequence"/>
</dbReference>
<dbReference type="GO" id="GO:0006351">
    <property type="term" value="P:DNA-templated transcription"/>
    <property type="evidence" value="ECO:0007669"/>
    <property type="project" value="TreeGrafter"/>
</dbReference>
<dbReference type="EMBL" id="JAJHVV010000005">
    <property type="protein sequence ID" value="MCK6263479.1"/>
    <property type="molecule type" value="Genomic_DNA"/>
</dbReference>